<dbReference type="GO" id="GO:0031267">
    <property type="term" value="F:small GTPase binding"/>
    <property type="evidence" value="ECO:0007669"/>
    <property type="project" value="TreeGrafter"/>
</dbReference>
<dbReference type="EMBL" id="CAJVRM010000116">
    <property type="protein sequence ID" value="CAG8974825.1"/>
    <property type="molecule type" value="Genomic_DNA"/>
</dbReference>
<evidence type="ECO:0000259" key="5">
    <source>
        <dbReference type="PROSITE" id="PS50913"/>
    </source>
</evidence>
<evidence type="ECO:0000256" key="3">
    <source>
        <dbReference type="ARBA" id="ARBA00023054"/>
    </source>
</evidence>
<dbReference type="InterPro" id="IPR000237">
    <property type="entry name" value="GRIP_dom"/>
</dbReference>
<reference evidence="6" key="1">
    <citation type="submission" date="2021-07" db="EMBL/GenBank/DDBJ databases">
        <authorList>
            <person name="Durling M."/>
        </authorList>
    </citation>
    <scope>NUCLEOTIDE SEQUENCE</scope>
</reference>
<keyword evidence="3" id="KW-0175">Coiled coil</keyword>
<proteinExistence type="predicted"/>
<evidence type="ECO:0000256" key="2">
    <source>
        <dbReference type="ARBA" id="ARBA00023034"/>
    </source>
</evidence>
<keyword evidence="2" id="KW-0333">Golgi apparatus</keyword>
<dbReference type="Proteomes" id="UP000701801">
    <property type="component" value="Unassembled WGS sequence"/>
</dbReference>
<comment type="caution">
    <text evidence="6">The sequence shown here is derived from an EMBL/GenBank/DDBJ whole genome shotgun (WGS) entry which is preliminary data.</text>
</comment>
<dbReference type="Gene3D" id="1.10.287.1490">
    <property type="match status" value="1"/>
</dbReference>
<comment type="subcellular location">
    <subcellularLocation>
        <location evidence="1">Golgi apparatus</location>
    </subcellularLocation>
</comment>
<dbReference type="PROSITE" id="PS50913">
    <property type="entry name" value="GRIP"/>
    <property type="match status" value="1"/>
</dbReference>
<evidence type="ECO:0000313" key="7">
    <source>
        <dbReference type="Proteomes" id="UP000701801"/>
    </source>
</evidence>
<keyword evidence="7" id="KW-1185">Reference proteome</keyword>
<feature type="region of interest" description="Disordered" evidence="4">
    <location>
        <begin position="518"/>
        <end position="558"/>
    </location>
</feature>
<feature type="compositionally biased region" description="Polar residues" evidence="4">
    <location>
        <begin position="111"/>
        <end position="126"/>
    </location>
</feature>
<feature type="compositionally biased region" description="Low complexity" evidence="4">
    <location>
        <begin position="575"/>
        <end position="596"/>
    </location>
</feature>
<sequence>MSAVVPPDPSQASSSAPNPKKKTNKKKKNTKSNGDTGKSQGAGQDLPTKNGDGEGDPEDSGQSALNTPNESSFPEDLRSQTNGHNHDAASNGDGPKQQAPTTHVVKISPGTEKNVSSQLADTSDASSRLEAMSQEREALRAEVEQLRKSLEDIQGKHAEELSAVKTQHADEVSSIQKKHSEEVAAVKTQFTEEISTIKTELEESETAKEHAETQYQHLLGRINTIKSSLGERLKADKQELEEAKEQIEELESQNETSQNRIQSLEAELKRLEAESKDSSKELSSLRNRHNLSQQNWVHERDDLVQQNKQLRDEAEAAKEAMGDWEVLAMEERSMREGLTERIRDLEEQYSAQKEAFEEAVSERDSQLQSLEGLQRALQEVQEARKRELREMVESYEEQLGALKKLVHDSDTRATEAVEGKESLQTELDRLAPFEKEVKEKNLLIGKLRHEAIVLNDHLTKALRFLKKAKPEDNIDRQIVTNHFLHFLALDRTDPKKFQILQLIAALLNWTEEQREQAGLARPGAASSSLRLPASPFHRTPSTPSLSTEYNFSEPSGQKESLADLWTGFLERSAEEGSVAGGSRSASVSSAATPRPGTRGDGGR</sequence>
<feature type="region of interest" description="Disordered" evidence="4">
    <location>
        <begin position="1"/>
        <end position="132"/>
    </location>
</feature>
<dbReference type="AlphaFoldDB" id="A0A9N9LG84"/>
<dbReference type="PANTHER" id="PTHR18921">
    <property type="entry name" value="MYOSIN HEAVY CHAIN - RELATED"/>
    <property type="match status" value="1"/>
</dbReference>
<dbReference type="GO" id="GO:0005794">
    <property type="term" value="C:Golgi apparatus"/>
    <property type="evidence" value="ECO:0007669"/>
    <property type="project" value="UniProtKB-SubCell"/>
</dbReference>
<organism evidence="6 7">
    <name type="scientific">Hymenoscyphus albidus</name>
    <dbReference type="NCBI Taxonomy" id="595503"/>
    <lineage>
        <taxon>Eukaryota</taxon>
        <taxon>Fungi</taxon>
        <taxon>Dikarya</taxon>
        <taxon>Ascomycota</taxon>
        <taxon>Pezizomycotina</taxon>
        <taxon>Leotiomycetes</taxon>
        <taxon>Helotiales</taxon>
        <taxon>Helotiaceae</taxon>
        <taxon>Hymenoscyphus</taxon>
    </lineage>
</organism>
<feature type="compositionally biased region" description="Polar residues" evidence="4">
    <location>
        <begin position="60"/>
        <end position="72"/>
    </location>
</feature>
<evidence type="ECO:0000256" key="4">
    <source>
        <dbReference type="SAM" id="MobiDB-lite"/>
    </source>
</evidence>
<dbReference type="GO" id="GO:0006888">
    <property type="term" value="P:endoplasmic reticulum to Golgi vesicle-mediated transport"/>
    <property type="evidence" value="ECO:0007669"/>
    <property type="project" value="TreeGrafter"/>
</dbReference>
<protein>
    <recommendedName>
        <fullName evidence="5">GRIP domain-containing protein</fullName>
    </recommendedName>
</protein>
<dbReference type="InterPro" id="IPR019459">
    <property type="entry name" value="GRAB"/>
</dbReference>
<feature type="region of interest" description="Disordered" evidence="4">
    <location>
        <begin position="575"/>
        <end position="603"/>
    </location>
</feature>
<evidence type="ECO:0000256" key="1">
    <source>
        <dbReference type="ARBA" id="ARBA00004555"/>
    </source>
</evidence>
<feature type="domain" description="GRIP" evidence="5">
    <location>
        <begin position="469"/>
        <end position="520"/>
    </location>
</feature>
<dbReference type="PANTHER" id="PTHR18921:SF2">
    <property type="entry name" value="THYROID RECEPTOR-INTERACTING PROTEIN 11"/>
    <property type="match status" value="1"/>
</dbReference>
<dbReference type="OrthoDB" id="425925at2759"/>
<feature type="compositionally biased region" description="Polar residues" evidence="4">
    <location>
        <begin position="539"/>
        <end position="558"/>
    </location>
</feature>
<feature type="compositionally biased region" description="Basic residues" evidence="4">
    <location>
        <begin position="19"/>
        <end position="30"/>
    </location>
</feature>
<feature type="region of interest" description="Disordered" evidence="4">
    <location>
        <begin position="272"/>
        <end position="300"/>
    </location>
</feature>
<gene>
    <name evidence="6" type="ORF">HYALB_00000439</name>
</gene>
<name>A0A9N9LG84_9HELO</name>
<feature type="compositionally biased region" description="Low complexity" evidence="4">
    <location>
        <begin position="524"/>
        <end position="535"/>
    </location>
</feature>
<evidence type="ECO:0000313" key="6">
    <source>
        <dbReference type="EMBL" id="CAG8974825.1"/>
    </source>
</evidence>
<dbReference type="Pfam" id="PF10375">
    <property type="entry name" value="GRAB"/>
    <property type="match status" value="1"/>
</dbReference>
<dbReference type="GO" id="GO:0007030">
    <property type="term" value="P:Golgi organization"/>
    <property type="evidence" value="ECO:0007669"/>
    <property type="project" value="TreeGrafter"/>
</dbReference>
<accession>A0A9N9LG84</accession>